<dbReference type="Pfam" id="PF01841">
    <property type="entry name" value="Transglut_core"/>
    <property type="match status" value="1"/>
</dbReference>
<dbReference type="Gene3D" id="3.10.620.30">
    <property type="match status" value="1"/>
</dbReference>
<feature type="transmembrane region" description="Helical" evidence="1">
    <location>
        <begin position="192"/>
        <end position="212"/>
    </location>
</feature>
<dbReference type="SMART" id="SM00460">
    <property type="entry name" value="TGc"/>
    <property type="match status" value="1"/>
</dbReference>
<keyword evidence="1" id="KW-1133">Transmembrane helix</keyword>
<dbReference type="InterPro" id="IPR038765">
    <property type="entry name" value="Papain-like_cys_pep_sf"/>
</dbReference>
<organism evidence="3 4">
    <name type="scientific">Oceanirhabdus seepicola</name>
    <dbReference type="NCBI Taxonomy" id="2828781"/>
    <lineage>
        <taxon>Bacteria</taxon>
        <taxon>Bacillati</taxon>
        <taxon>Bacillota</taxon>
        <taxon>Clostridia</taxon>
        <taxon>Eubacteriales</taxon>
        <taxon>Clostridiaceae</taxon>
        <taxon>Oceanirhabdus</taxon>
    </lineage>
</organism>
<gene>
    <name evidence="3" type="ORF">KDK92_11710</name>
</gene>
<evidence type="ECO:0000313" key="4">
    <source>
        <dbReference type="Proteomes" id="UP001056429"/>
    </source>
</evidence>
<feature type="transmembrane region" description="Helical" evidence="1">
    <location>
        <begin position="112"/>
        <end position="132"/>
    </location>
</feature>
<proteinExistence type="predicted"/>
<feature type="transmembrane region" description="Helical" evidence="1">
    <location>
        <begin position="7"/>
        <end position="27"/>
    </location>
</feature>
<dbReference type="InterPro" id="IPR002931">
    <property type="entry name" value="Transglutaminase-like"/>
</dbReference>
<dbReference type="AlphaFoldDB" id="A0A9J6P1J0"/>
<dbReference type="InterPro" id="IPR052901">
    <property type="entry name" value="Bact_TGase-like"/>
</dbReference>
<name>A0A9J6P1J0_9CLOT</name>
<keyword evidence="1" id="KW-0812">Transmembrane</keyword>
<feature type="transmembrane region" description="Helical" evidence="1">
    <location>
        <begin position="162"/>
        <end position="180"/>
    </location>
</feature>
<feature type="transmembrane region" description="Helical" evidence="1">
    <location>
        <begin position="62"/>
        <end position="78"/>
    </location>
</feature>
<dbReference type="RefSeq" id="WP_250859440.1">
    <property type="nucleotide sequence ID" value="NZ_JAGSOJ010000002.1"/>
</dbReference>
<feature type="domain" description="Transglutaminase-like" evidence="2">
    <location>
        <begin position="513"/>
        <end position="594"/>
    </location>
</feature>
<sequence>MKRYLEAFLGVLVFINIALVGVCYIEYYNVQEIVYYELLIGILIVFLIQIFMSVIIKSRWKMLAVVMLAFLCEVALFIKGSEILGGILRFSEELHILHDKYYYSEVIKYTEFRGTLLFFTAIITLSIVTLAFNIKRNGLIYFNLFFAMMLWYQNGMEIVKKHLILFLMVNIVIYMMGKMIPILKDFKKDGEISLIVWMIVVAVLIGGCVRILPSKIYGNEFFGVHSFIDNEYAPIKGLDKISYRDVYRYSNANKDGKNKLGGKIKQHSKKIIEVKGRNVKYLKSSSKSSYDGQYWFNTSTSYKKVKNNVGINETLKDFEKKESEIIEIKYDNKFETKSVFSPGFSEEYLIKDVIYYDKNSTSILKEHEDIGKYQVKKIQLKSKKTGLILSEIFSEMPLESAGEFEYSIPVDIIKSENMTEEYKKKFMGAEEYREKNTMTQINNIIILEEYAKYLEVPSNITDRVYNLTYEVIEDATSPYEKINKIRAYLKNNYPYTLDVSEIPEGAEFVDYFLFEEKKGYCTYYATAMAIMGRIAGIPTRYCEGFKVDQTNSLYGNVNDRSDGGYFVKTDNAHAWIEVLVDPEDDVWIVVEATASEDSEDEDTEEITNENEEYEQRDAMNALNMDNINDKRQGYIDDIESNEKKSNQNFYILFKLLLIGILIKLLYDVFKRVSVMKSNSPSQMYYYALKRLKRVKIKKEISESEIEFSEKISNEDLRNIMIEIVRLGYEESYGIKNEYSSKAHYKEINRYVRGHLGIFKDTIIRVVLGE</sequence>
<reference evidence="3" key="2">
    <citation type="submission" date="2021-04" db="EMBL/GenBank/DDBJ databases">
        <authorList>
            <person name="Dong X."/>
        </authorList>
    </citation>
    <scope>NUCLEOTIDE SEQUENCE</scope>
    <source>
        <strain evidence="3">ZWT</strain>
    </source>
</reference>
<dbReference type="SUPFAM" id="SSF54001">
    <property type="entry name" value="Cysteine proteinases"/>
    <property type="match status" value="1"/>
</dbReference>
<keyword evidence="4" id="KW-1185">Reference proteome</keyword>
<evidence type="ECO:0000259" key="2">
    <source>
        <dbReference type="SMART" id="SM00460"/>
    </source>
</evidence>
<dbReference type="EMBL" id="JAGSOJ010000002">
    <property type="protein sequence ID" value="MCM1990403.1"/>
    <property type="molecule type" value="Genomic_DNA"/>
</dbReference>
<feature type="transmembrane region" description="Helical" evidence="1">
    <location>
        <begin position="139"/>
        <end position="156"/>
    </location>
</feature>
<dbReference type="PANTHER" id="PTHR42736">
    <property type="entry name" value="PROTEIN-GLUTAMINE GAMMA-GLUTAMYLTRANSFERASE"/>
    <property type="match status" value="1"/>
</dbReference>
<evidence type="ECO:0000256" key="1">
    <source>
        <dbReference type="SAM" id="Phobius"/>
    </source>
</evidence>
<dbReference type="Proteomes" id="UP001056429">
    <property type="component" value="Unassembled WGS sequence"/>
</dbReference>
<reference evidence="3" key="1">
    <citation type="journal article" date="2021" name="mSystems">
        <title>Bacteria and Archaea Synergistically Convert Glycine Betaine to Biogenic Methane in the Formosa Cold Seep of the South China Sea.</title>
        <authorList>
            <person name="Li L."/>
            <person name="Zhang W."/>
            <person name="Zhang S."/>
            <person name="Song L."/>
            <person name="Sun Q."/>
            <person name="Zhang H."/>
            <person name="Xiang H."/>
            <person name="Dong X."/>
        </authorList>
    </citation>
    <scope>NUCLEOTIDE SEQUENCE</scope>
    <source>
        <strain evidence="3">ZWT</strain>
    </source>
</reference>
<keyword evidence="1" id="KW-0472">Membrane</keyword>
<evidence type="ECO:0000313" key="3">
    <source>
        <dbReference type="EMBL" id="MCM1990403.1"/>
    </source>
</evidence>
<dbReference type="PANTHER" id="PTHR42736:SF1">
    <property type="entry name" value="PROTEIN-GLUTAMINE GAMMA-GLUTAMYLTRANSFERASE"/>
    <property type="match status" value="1"/>
</dbReference>
<feature type="transmembrane region" description="Helical" evidence="1">
    <location>
        <begin position="33"/>
        <end position="55"/>
    </location>
</feature>
<accession>A0A9J6P1J0</accession>
<protein>
    <submittedName>
        <fullName evidence="3">Transglutaminase domain-containing protein</fullName>
    </submittedName>
</protein>
<comment type="caution">
    <text evidence="3">The sequence shown here is derived from an EMBL/GenBank/DDBJ whole genome shotgun (WGS) entry which is preliminary data.</text>
</comment>